<dbReference type="Gene3D" id="1.10.150.240">
    <property type="entry name" value="Putative phosphatase, domain 2"/>
    <property type="match status" value="1"/>
</dbReference>
<dbReference type="Pfam" id="PF13419">
    <property type="entry name" value="HAD_2"/>
    <property type="match status" value="1"/>
</dbReference>
<gene>
    <name evidence="1" type="ORF">J2S07_001088</name>
</gene>
<organism evidence="1 2">
    <name type="scientific">Anoxybacillus andreesenii</name>
    <dbReference type="NCBI Taxonomy" id="1325932"/>
    <lineage>
        <taxon>Bacteria</taxon>
        <taxon>Bacillati</taxon>
        <taxon>Bacillota</taxon>
        <taxon>Bacilli</taxon>
        <taxon>Bacillales</taxon>
        <taxon>Anoxybacillaceae</taxon>
        <taxon>Anoxybacillus</taxon>
    </lineage>
</organism>
<evidence type="ECO:0000313" key="2">
    <source>
        <dbReference type="Proteomes" id="UP001231362"/>
    </source>
</evidence>
<name>A0ABT9V1H3_9BACL</name>
<dbReference type="GO" id="GO:0008967">
    <property type="term" value="F:phosphoglycolate phosphatase activity"/>
    <property type="evidence" value="ECO:0007669"/>
    <property type="project" value="UniProtKB-EC"/>
</dbReference>
<dbReference type="PANTHER" id="PTHR43434">
    <property type="entry name" value="PHOSPHOGLYCOLATE PHOSPHATASE"/>
    <property type="match status" value="1"/>
</dbReference>
<dbReference type="EMBL" id="JAUSTU010000004">
    <property type="protein sequence ID" value="MDQ0154784.1"/>
    <property type="molecule type" value="Genomic_DNA"/>
</dbReference>
<dbReference type="SFLD" id="SFLDS00003">
    <property type="entry name" value="Haloacid_Dehalogenase"/>
    <property type="match status" value="1"/>
</dbReference>
<dbReference type="Gene3D" id="3.40.50.1000">
    <property type="entry name" value="HAD superfamily/HAD-like"/>
    <property type="match status" value="1"/>
</dbReference>
<dbReference type="InterPro" id="IPR023214">
    <property type="entry name" value="HAD_sf"/>
</dbReference>
<dbReference type="InterPro" id="IPR041492">
    <property type="entry name" value="HAD_2"/>
</dbReference>
<dbReference type="SUPFAM" id="SSF56784">
    <property type="entry name" value="HAD-like"/>
    <property type="match status" value="1"/>
</dbReference>
<evidence type="ECO:0000313" key="1">
    <source>
        <dbReference type="EMBL" id="MDQ0154784.1"/>
    </source>
</evidence>
<reference evidence="1 2" key="1">
    <citation type="submission" date="2023-07" db="EMBL/GenBank/DDBJ databases">
        <title>Genomic Encyclopedia of Type Strains, Phase IV (KMG-IV): sequencing the most valuable type-strain genomes for metagenomic binning, comparative biology and taxonomic classification.</title>
        <authorList>
            <person name="Goeker M."/>
        </authorList>
    </citation>
    <scope>NUCLEOTIDE SEQUENCE [LARGE SCALE GENOMIC DNA]</scope>
    <source>
        <strain evidence="1 2">DSM 23948</strain>
    </source>
</reference>
<accession>A0ABT9V1H3</accession>
<dbReference type="EC" id="3.1.3.18" evidence="1"/>
<protein>
    <submittedName>
        <fullName evidence="1">Phosphoglycolate phosphatase</fullName>
        <ecNumber evidence="1">3.1.3.18</ecNumber>
    </submittedName>
</protein>
<dbReference type="InterPro" id="IPR036412">
    <property type="entry name" value="HAD-like_sf"/>
</dbReference>
<proteinExistence type="predicted"/>
<dbReference type="SFLD" id="SFLDG01129">
    <property type="entry name" value="C1.5:_HAD__Beta-PGM__Phosphata"/>
    <property type="match status" value="1"/>
</dbReference>
<keyword evidence="1" id="KW-0378">Hydrolase</keyword>
<comment type="caution">
    <text evidence="1">The sequence shown here is derived from an EMBL/GenBank/DDBJ whole genome shotgun (WGS) entry which is preliminary data.</text>
</comment>
<dbReference type="RefSeq" id="WP_307149376.1">
    <property type="nucleotide sequence ID" value="NZ_JAUSTU010000004.1"/>
</dbReference>
<dbReference type="InterPro" id="IPR023198">
    <property type="entry name" value="PGP-like_dom2"/>
</dbReference>
<sequence>MIKFVVFDFDGTLVDSKKVFITAWNKLAEENSFKKIKENEIEAMQKLSIRERSKMLDFPMYKLPFIMSHFYKLYKESLHEVMLFDGIKELLDKLEQKGYQIAIISSNSEEIIHEFLSRNDITTVSEVLCSSRIFGKDRLLRRFMTEKNIDASQVMYVGDEHRDIIACKKTRIPIIWVSWGYDAFEVIEGARPEYMVYSPTEILQIV</sequence>
<keyword evidence="2" id="KW-1185">Reference proteome</keyword>
<dbReference type="InterPro" id="IPR050155">
    <property type="entry name" value="HAD-like_hydrolase_sf"/>
</dbReference>
<dbReference type="Proteomes" id="UP001231362">
    <property type="component" value="Unassembled WGS sequence"/>
</dbReference>
<dbReference type="PANTHER" id="PTHR43434:SF13">
    <property type="entry name" value="PHOSPHOGLYCOLATE PHOSPHATASE"/>
    <property type="match status" value="1"/>
</dbReference>